<comment type="similarity">
    <text evidence="1 7">Belongs to the cytochrome P450 family.</text>
</comment>
<dbReference type="OrthoDB" id="5500002at2"/>
<dbReference type="InterPro" id="IPR002397">
    <property type="entry name" value="Cyt_P450_B"/>
</dbReference>
<evidence type="ECO:0000313" key="9">
    <source>
        <dbReference type="EMBL" id="KOG48077.1"/>
    </source>
</evidence>
<dbReference type="EMBL" id="LGUV01000311">
    <property type="protein sequence ID" value="KOG48077.1"/>
    <property type="molecule type" value="Genomic_DNA"/>
</dbReference>
<dbReference type="AlphaFoldDB" id="A0A0L8MCF6"/>
<keyword evidence="3 7" id="KW-0479">Metal-binding</keyword>
<dbReference type="FunFam" id="1.10.630.10:FF:000018">
    <property type="entry name" value="Cytochrome P450 monooxygenase"/>
    <property type="match status" value="1"/>
</dbReference>
<dbReference type="InterPro" id="IPR017972">
    <property type="entry name" value="Cyt_P450_CS"/>
</dbReference>
<dbReference type="GO" id="GO:0020037">
    <property type="term" value="F:heme binding"/>
    <property type="evidence" value="ECO:0007669"/>
    <property type="project" value="InterPro"/>
</dbReference>
<evidence type="ECO:0000256" key="4">
    <source>
        <dbReference type="ARBA" id="ARBA00023002"/>
    </source>
</evidence>
<dbReference type="CDD" id="cd20625">
    <property type="entry name" value="CYP164-like"/>
    <property type="match status" value="1"/>
</dbReference>
<dbReference type="Pfam" id="PF00067">
    <property type="entry name" value="p450"/>
    <property type="match status" value="2"/>
</dbReference>
<dbReference type="InterPro" id="IPR036396">
    <property type="entry name" value="Cyt_P450_sf"/>
</dbReference>
<dbReference type="GO" id="GO:0016705">
    <property type="term" value="F:oxidoreductase activity, acting on paired donors, with incorporation or reduction of molecular oxygen"/>
    <property type="evidence" value="ECO:0007669"/>
    <property type="project" value="InterPro"/>
</dbReference>
<evidence type="ECO:0000256" key="6">
    <source>
        <dbReference type="ARBA" id="ARBA00023033"/>
    </source>
</evidence>
<proteinExistence type="inferred from homology"/>
<dbReference type="PROSITE" id="PS00086">
    <property type="entry name" value="CYTOCHROME_P450"/>
    <property type="match status" value="1"/>
</dbReference>
<dbReference type="SUPFAM" id="SSF48264">
    <property type="entry name" value="Cytochrome P450"/>
    <property type="match status" value="1"/>
</dbReference>
<keyword evidence="4 7" id="KW-0560">Oxidoreductase</keyword>
<evidence type="ECO:0000256" key="5">
    <source>
        <dbReference type="ARBA" id="ARBA00023004"/>
    </source>
</evidence>
<evidence type="ECO:0000256" key="8">
    <source>
        <dbReference type="SAM" id="MobiDB-lite"/>
    </source>
</evidence>
<evidence type="ECO:0000313" key="10">
    <source>
        <dbReference type="Proteomes" id="UP000037084"/>
    </source>
</evidence>
<dbReference type="PANTHER" id="PTHR46696">
    <property type="entry name" value="P450, PUTATIVE (EUROFUNG)-RELATED"/>
    <property type="match status" value="1"/>
</dbReference>
<dbReference type="Gene3D" id="1.10.630.10">
    <property type="entry name" value="Cytochrome P450"/>
    <property type="match status" value="1"/>
</dbReference>
<feature type="region of interest" description="Disordered" evidence="8">
    <location>
        <begin position="404"/>
        <end position="424"/>
    </location>
</feature>
<dbReference type="Proteomes" id="UP000037084">
    <property type="component" value="Unassembled WGS sequence"/>
</dbReference>
<dbReference type="PRINTS" id="PR00359">
    <property type="entry name" value="BP450"/>
</dbReference>
<organism evidence="9 10">
    <name type="scientific">Streptomyces virginiae</name>
    <name type="common">Streptomyces cinnamonensis</name>
    <dbReference type="NCBI Taxonomy" id="1961"/>
    <lineage>
        <taxon>Bacteria</taxon>
        <taxon>Bacillati</taxon>
        <taxon>Actinomycetota</taxon>
        <taxon>Actinomycetes</taxon>
        <taxon>Kitasatosporales</taxon>
        <taxon>Streptomycetaceae</taxon>
        <taxon>Streptomyces</taxon>
    </lineage>
</organism>
<dbReference type="PANTHER" id="PTHR46696:SF1">
    <property type="entry name" value="CYTOCHROME P450 YJIB-RELATED"/>
    <property type="match status" value="1"/>
</dbReference>
<gene>
    <name evidence="9" type="ORF">ADK75_21625</name>
</gene>
<keyword evidence="6 7" id="KW-0503">Monooxygenase</keyword>
<accession>A0A0L8MCF6</accession>
<dbReference type="GO" id="GO:0004497">
    <property type="term" value="F:monooxygenase activity"/>
    <property type="evidence" value="ECO:0007669"/>
    <property type="project" value="UniProtKB-KW"/>
</dbReference>
<evidence type="ECO:0000256" key="3">
    <source>
        <dbReference type="ARBA" id="ARBA00022723"/>
    </source>
</evidence>
<sequence length="424" mass="46438">MDPQALLFSLFTPEGRENPFPALEALRENVPVYYDKDLDTYFLTTYADCQAVLTDTSFRTPDLGWCEDNLPDWREHPAADFFYASMLRANQPDHTRLRRLVGAGFTPRRVAALSEAVEQLTDSLLDTFAEATADGAAANFQELVGYPLPVAVVGELIGVPAEDRLRFQRLGGDASRLLEPVRTEEDWARADSAVTELRTYFEDLLLLRLAEPREDLATVLLETGEGQERLTRKEVVDTLLLTFVAGFETTAAMLGIATHALLTHPHQRAAVSADPELAAQAVDEALRWDTPVQMTERIASAATVIRGVTVPAGANVTTVLAAANRDPAQFPDPHRFDVHRSGSRVLSFSAGPHYCLGAALARLEGAIAVRRLFTRFPDLALAGPPVRRESFSLRMYEDLPLTTAAGPRAPRTRAAVGATTTAKD</sequence>
<dbReference type="RefSeq" id="WP_053173106.1">
    <property type="nucleotide sequence ID" value="NZ_LGUV01000311.1"/>
</dbReference>
<name>A0A0L8MCF6_STRVG</name>
<dbReference type="GO" id="GO:0005506">
    <property type="term" value="F:iron ion binding"/>
    <property type="evidence" value="ECO:0007669"/>
    <property type="project" value="InterPro"/>
</dbReference>
<evidence type="ECO:0000256" key="1">
    <source>
        <dbReference type="ARBA" id="ARBA00010617"/>
    </source>
</evidence>
<reference evidence="10" key="1">
    <citation type="submission" date="2015-07" db="EMBL/GenBank/DDBJ databases">
        <authorList>
            <consortium name="Consortium for Microbial Forensics and Genomics (microFORGE)"/>
            <person name="Knight B.M."/>
            <person name="Roberts D.P."/>
            <person name="Lin D."/>
            <person name="Hari K."/>
            <person name="Fletcher J."/>
            <person name="Melcher U."/>
            <person name="Blagden T."/>
            <person name="Winegar R.A."/>
        </authorList>
    </citation>
    <scope>NUCLEOTIDE SEQUENCE [LARGE SCALE GENOMIC DNA]</scope>
    <source>
        <strain evidence="10">NRRL B-1447</strain>
    </source>
</reference>
<evidence type="ECO:0008006" key="11">
    <source>
        <dbReference type="Google" id="ProtNLM"/>
    </source>
</evidence>
<dbReference type="PATRIC" id="fig|1961.12.peg.4871"/>
<keyword evidence="2 7" id="KW-0349">Heme</keyword>
<evidence type="ECO:0000256" key="7">
    <source>
        <dbReference type="RuleBase" id="RU000461"/>
    </source>
</evidence>
<keyword evidence="5 7" id="KW-0408">Iron</keyword>
<comment type="caution">
    <text evidence="9">The sequence shown here is derived from an EMBL/GenBank/DDBJ whole genome shotgun (WGS) entry which is preliminary data.</text>
</comment>
<dbReference type="InterPro" id="IPR001128">
    <property type="entry name" value="Cyt_P450"/>
</dbReference>
<protein>
    <recommendedName>
        <fullName evidence="11">Cytochrome P450</fullName>
    </recommendedName>
</protein>
<evidence type="ECO:0000256" key="2">
    <source>
        <dbReference type="ARBA" id="ARBA00022617"/>
    </source>
</evidence>